<evidence type="ECO:0000256" key="1">
    <source>
        <dbReference type="SAM" id="MobiDB-lite"/>
    </source>
</evidence>
<evidence type="ECO:0000313" key="3">
    <source>
        <dbReference type="EMBL" id="OBR64468.1"/>
    </source>
</evidence>
<feature type="chain" id="PRO_5008340283" description="Sporulation protein" evidence="2">
    <location>
        <begin position="22"/>
        <end position="208"/>
    </location>
</feature>
<evidence type="ECO:0000313" key="4">
    <source>
        <dbReference type="Proteomes" id="UP000092024"/>
    </source>
</evidence>
<keyword evidence="4" id="KW-1185">Reference proteome</keyword>
<dbReference type="RefSeq" id="WP_068685161.1">
    <property type="nucleotide sequence ID" value="NZ_LYPA01000065.1"/>
</dbReference>
<dbReference type="EMBL" id="LYPA01000065">
    <property type="protein sequence ID" value="OBR64468.1"/>
    <property type="molecule type" value="Genomic_DNA"/>
</dbReference>
<sequence length="208" mass="22318">MKRSIKLVVDLSVLGLLAITAAGCGDTGNNYGGNYESLENGRGSHYVSPESLNELGDRAPLTYRNNGTPKALNEGQPGLNDNQQPLGSGMYNGMDAGTRVTPSQLAAIAENVPFVESAVVLMTDSDVAVGITLQQNGNRRIVEKQVISALHAQYGEYNYHVTADAQLYRIIQTGDQAALDSGDHIRISALNGTMNELIDDIAKTQIRR</sequence>
<evidence type="ECO:0008006" key="5">
    <source>
        <dbReference type="Google" id="ProtNLM"/>
    </source>
</evidence>
<proteinExistence type="predicted"/>
<organism evidence="3 4">
    <name type="scientific">Paenibacillus oryzae</name>
    <dbReference type="NCBI Taxonomy" id="1844972"/>
    <lineage>
        <taxon>Bacteria</taxon>
        <taxon>Bacillati</taxon>
        <taxon>Bacillota</taxon>
        <taxon>Bacilli</taxon>
        <taxon>Bacillales</taxon>
        <taxon>Paenibacillaceae</taxon>
        <taxon>Paenibacillus</taxon>
    </lineage>
</organism>
<reference evidence="3 4" key="1">
    <citation type="submission" date="2016-05" db="EMBL/GenBank/DDBJ databases">
        <title>Paenibacillus oryzae. sp. nov., isolated from the rice root.</title>
        <authorList>
            <person name="Zhang J."/>
            <person name="Zhang X."/>
        </authorList>
    </citation>
    <scope>NUCLEOTIDE SEQUENCE [LARGE SCALE GENOMIC DNA]</scope>
    <source>
        <strain evidence="3 4">1DrF-4</strain>
    </source>
</reference>
<feature type="signal peptide" evidence="2">
    <location>
        <begin position="1"/>
        <end position="21"/>
    </location>
</feature>
<dbReference type="Proteomes" id="UP000092024">
    <property type="component" value="Unassembled WGS sequence"/>
</dbReference>
<dbReference type="STRING" id="1844972.A7K91_13325"/>
<name>A0A1A5YFV2_9BACL</name>
<accession>A0A1A5YFV2</accession>
<protein>
    <recommendedName>
        <fullName evidence="5">Sporulation protein</fullName>
    </recommendedName>
</protein>
<dbReference type="InterPro" id="IPR019076">
    <property type="entry name" value="Spore_lipoprot_YhcN/YlaJ-like"/>
</dbReference>
<dbReference type="Pfam" id="PF09580">
    <property type="entry name" value="Spore_YhcN_YlaJ"/>
    <property type="match status" value="1"/>
</dbReference>
<dbReference type="AlphaFoldDB" id="A0A1A5YFV2"/>
<comment type="caution">
    <text evidence="3">The sequence shown here is derived from an EMBL/GenBank/DDBJ whole genome shotgun (WGS) entry which is preliminary data.</text>
</comment>
<keyword evidence="2" id="KW-0732">Signal</keyword>
<gene>
    <name evidence="3" type="ORF">A7K91_13325</name>
</gene>
<feature type="region of interest" description="Disordered" evidence="1">
    <location>
        <begin position="61"/>
        <end position="89"/>
    </location>
</feature>
<evidence type="ECO:0000256" key="2">
    <source>
        <dbReference type="SAM" id="SignalP"/>
    </source>
</evidence>
<dbReference type="PROSITE" id="PS51257">
    <property type="entry name" value="PROKAR_LIPOPROTEIN"/>
    <property type="match status" value="1"/>
</dbReference>